<keyword evidence="2" id="KW-1185">Reference proteome</keyword>
<gene>
    <name evidence="1" type="ORF">FXV83_35930</name>
</gene>
<sequence>MTERDKGSPASRFLVRQGSRGWMVYDRQRRGPAMIGTSLAVNLTKEQAERIERTLVDKRERGIIPD</sequence>
<dbReference type="AlphaFoldDB" id="A0A5S4YF03"/>
<evidence type="ECO:0000313" key="2">
    <source>
        <dbReference type="Proteomes" id="UP000324797"/>
    </source>
</evidence>
<reference evidence="1 2" key="1">
    <citation type="submission" date="2019-08" db="EMBL/GenBank/DDBJ databases">
        <title>Bradyrhizobium hipponensis sp. nov., a rhizobium isolated from a Lupinus angustifolius root nodule in Tunisia.</title>
        <authorList>
            <person name="Off K."/>
            <person name="Rejili M."/>
            <person name="Mars M."/>
            <person name="Brachmann A."/>
            <person name="Marin M."/>
        </authorList>
    </citation>
    <scope>NUCLEOTIDE SEQUENCE [LARGE SCALE GENOMIC DNA]</scope>
    <source>
        <strain evidence="2">aSej3</strain>
    </source>
</reference>
<accession>A0A5S4YF03</accession>
<proteinExistence type="predicted"/>
<evidence type="ECO:0000313" key="1">
    <source>
        <dbReference type="EMBL" id="TYO61865.1"/>
    </source>
</evidence>
<comment type="caution">
    <text evidence="1">The sequence shown here is derived from an EMBL/GenBank/DDBJ whole genome shotgun (WGS) entry which is preliminary data.</text>
</comment>
<organism evidence="1 2">
    <name type="scientific">Bradyrhizobium hipponense</name>
    <dbReference type="NCBI Taxonomy" id="2605638"/>
    <lineage>
        <taxon>Bacteria</taxon>
        <taxon>Pseudomonadati</taxon>
        <taxon>Pseudomonadota</taxon>
        <taxon>Alphaproteobacteria</taxon>
        <taxon>Hyphomicrobiales</taxon>
        <taxon>Nitrobacteraceae</taxon>
        <taxon>Bradyrhizobium</taxon>
    </lineage>
</organism>
<dbReference type="Proteomes" id="UP000324797">
    <property type="component" value="Unassembled WGS sequence"/>
</dbReference>
<protein>
    <submittedName>
        <fullName evidence="1">Uncharacterized protein</fullName>
    </submittedName>
</protein>
<name>A0A5S4YF03_9BRAD</name>
<dbReference type="EMBL" id="VSTH01000154">
    <property type="protein sequence ID" value="TYO61865.1"/>
    <property type="molecule type" value="Genomic_DNA"/>
</dbReference>